<dbReference type="Proteomes" id="UP001055439">
    <property type="component" value="Chromosome 3"/>
</dbReference>
<dbReference type="EMBL" id="CP097505">
    <property type="protein sequence ID" value="URD92788.1"/>
    <property type="molecule type" value="Genomic_DNA"/>
</dbReference>
<protein>
    <submittedName>
        <fullName evidence="1">Translocon-associated protein</fullName>
    </submittedName>
</protein>
<dbReference type="PANTHER" id="PTHR12924:SF0">
    <property type="entry name" value="TRANSLOCON-ASSOCIATED PROTEIN SUBUNIT ALPHA"/>
    <property type="match status" value="1"/>
</dbReference>
<evidence type="ECO:0000313" key="1">
    <source>
        <dbReference type="EMBL" id="URD92788.1"/>
    </source>
</evidence>
<evidence type="ECO:0000313" key="2">
    <source>
        <dbReference type="Proteomes" id="UP001055439"/>
    </source>
</evidence>
<sequence>MGVACILRLLRPSESTLKVVAIHASLHLPFDHHMFVQNLTLQEFYIASVPVSAQATFPCRFAVSKYLQVGATYQSVFYNGIIEVIEAGGFLCIDSKTKGSPMVEVGTKTMDAEWVAGTGQVISSKLSRSKSKARFNS</sequence>
<name>A0A9E7JTH1_9LILI</name>
<dbReference type="AlphaFoldDB" id="A0A9E7JTH1"/>
<keyword evidence="2" id="KW-1185">Reference proteome</keyword>
<dbReference type="PANTHER" id="PTHR12924">
    <property type="entry name" value="TRANSLOCON-ASSOCIATED PROTEIN, ALPHA SUBUNIT"/>
    <property type="match status" value="1"/>
</dbReference>
<dbReference type="OrthoDB" id="1926781at2759"/>
<gene>
    <name evidence="1" type="ORF">MUK42_01197</name>
</gene>
<reference evidence="1" key="1">
    <citation type="submission" date="2022-05" db="EMBL/GenBank/DDBJ databases">
        <title>The Musa troglodytarum L. genome provides insights into the mechanism of non-climacteric behaviour and enrichment of carotenoids.</title>
        <authorList>
            <person name="Wang J."/>
        </authorList>
    </citation>
    <scope>NUCLEOTIDE SEQUENCE</scope>
    <source>
        <tissue evidence="1">Leaf</tissue>
    </source>
</reference>
<accession>A0A9E7JTH1</accession>
<dbReference type="GO" id="GO:0005783">
    <property type="term" value="C:endoplasmic reticulum"/>
    <property type="evidence" value="ECO:0007669"/>
    <property type="project" value="TreeGrafter"/>
</dbReference>
<proteinExistence type="predicted"/>
<organism evidence="1 2">
    <name type="scientific">Musa troglodytarum</name>
    <name type="common">fe'i banana</name>
    <dbReference type="NCBI Taxonomy" id="320322"/>
    <lineage>
        <taxon>Eukaryota</taxon>
        <taxon>Viridiplantae</taxon>
        <taxon>Streptophyta</taxon>
        <taxon>Embryophyta</taxon>
        <taxon>Tracheophyta</taxon>
        <taxon>Spermatophyta</taxon>
        <taxon>Magnoliopsida</taxon>
        <taxon>Liliopsida</taxon>
        <taxon>Zingiberales</taxon>
        <taxon>Musaceae</taxon>
        <taxon>Musa</taxon>
    </lineage>
</organism>